<evidence type="ECO:0000256" key="3">
    <source>
        <dbReference type="SAM" id="Phobius"/>
    </source>
</evidence>
<organism evidence="4 5">
    <name type="scientific">Gordonia cholesterolivorans</name>
    <dbReference type="NCBI Taxonomy" id="559625"/>
    <lineage>
        <taxon>Bacteria</taxon>
        <taxon>Bacillati</taxon>
        <taxon>Actinomycetota</taxon>
        <taxon>Actinomycetes</taxon>
        <taxon>Mycobacteriales</taxon>
        <taxon>Gordoniaceae</taxon>
        <taxon>Gordonia</taxon>
    </lineage>
</organism>
<comment type="subcellular location">
    <subcellularLocation>
        <location evidence="1">Membrane</location>
    </subcellularLocation>
</comment>
<evidence type="ECO:0000256" key="1">
    <source>
        <dbReference type="ARBA" id="ARBA00004370"/>
    </source>
</evidence>
<evidence type="ECO:0000313" key="5">
    <source>
        <dbReference type="Proteomes" id="UP001501170"/>
    </source>
</evidence>
<dbReference type="RefSeq" id="WP_006895678.1">
    <property type="nucleotide sequence ID" value="NZ_BAAARB010000003.1"/>
</dbReference>
<keyword evidence="5" id="KW-1185">Reference proteome</keyword>
<accession>A0ABN3H7U5</accession>
<dbReference type="EMBL" id="BAAARB010000003">
    <property type="protein sequence ID" value="GAA2371723.1"/>
    <property type="molecule type" value="Genomic_DNA"/>
</dbReference>
<feature type="transmembrane region" description="Helical" evidence="3">
    <location>
        <begin position="45"/>
        <end position="66"/>
    </location>
</feature>
<dbReference type="PANTHER" id="PTHR37042">
    <property type="entry name" value="OUTER MEMBRANE PROTEIN RV1973"/>
    <property type="match status" value="1"/>
</dbReference>
<protein>
    <recommendedName>
        <fullName evidence="6">Mce-associated membrane protein</fullName>
    </recommendedName>
</protein>
<comment type="caution">
    <text evidence="4">The sequence shown here is derived from an EMBL/GenBank/DDBJ whole genome shotgun (WGS) entry which is preliminary data.</text>
</comment>
<reference evidence="4 5" key="1">
    <citation type="journal article" date="2019" name="Int. J. Syst. Evol. Microbiol.">
        <title>The Global Catalogue of Microorganisms (GCM) 10K type strain sequencing project: providing services to taxonomists for standard genome sequencing and annotation.</title>
        <authorList>
            <consortium name="The Broad Institute Genomics Platform"/>
            <consortium name="The Broad Institute Genome Sequencing Center for Infectious Disease"/>
            <person name="Wu L."/>
            <person name="Ma J."/>
        </authorList>
    </citation>
    <scope>NUCLEOTIDE SEQUENCE [LARGE SCALE GENOMIC DNA]</scope>
    <source>
        <strain evidence="4 5">JCM 16227</strain>
    </source>
</reference>
<dbReference type="Proteomes" id="UP001501170">
    <property type="component" value="Unassembled WGS sequence"/>
</dbReference>
<keyword evidence="3" id="KW-1133">Transmembrane helix</keyword>
<sequence length="196" mass="20891">MGFRSDDRLRQWRRARSELRSARDDLAEAEASAGLRSRMSRRTRWILATVAVLALAAAGAGIWYAAAAPQRYSDEDYLKAATAEVELLLDVDANDPARAKRILAGATGSFHDAFAQSADAYSSYVKDSGAHGQGRIDAAAVQSSSADGAEVMVAASVQVGDRDTEQDAAPLQNLRLVVSLVPEDGDLKVDGLVMVP</sequence>
<evidence type="ECO:0008006" key="6">
    <source>
        <dbReference type="Google" id="ProtNLM"/>
    </source>
</evidence>
<dbReference type="PANTHER" id="PTHR37042:SF4">
    <property type="entry name" value="OUTER MEMBRANE PROTEIN RV1973"/>
    <property type="match status" value="1"/>
</dbReference>
<evidence type="ECO:0000256" key="2">
    <source>
        <dbReference type="ARBA" id="ARBA00023136"/>
    </source>
</evidence>
<keyword evidence="2 3" id="KW-0472">Membrane</keyword>
<evidence type="ECO:0000313" key="4">
    <source>
        <dbReference type="EMBL" id="GAA2371723.1"/>
    </source>
</evidence>
<gene>
    <name evidence="4" type="ORF">GCM10009855_08800</name>
</gene>
<proteinExistence type="predicted"/>
<name>A0ABN3H7U5_9ACTN</name>
<keyword evidence="3" id="KW-0812">Transmembrane</keyword>